<dbReference type="PRINTS" id="PR00344">
    <property type="entry name" value="BCTRLSENSOR"/>
</dbReference>
<dbReference type="PROSITE" id="PS50109">
    <property type="entry name" value="HIS_KIN"/>
    <property type="match status" value="1"/>
</dbReference>
<keyword evidence="5" id="KW-0597">Phosphoprotein</keyword>
<dbReference type="SMART" id="SM00387">
    <property type="entry name" value="HATPase_c"/>
    <property type="match status" value="1"/>
</dbReference>
<name>A0A0H3K1I0_SYNP6</name>
<dbReference type="Proteomes" id="UP000001175">
    <property type="component" value="Chromosome"/>
</dbReference>
<dbReference type="SUPFAM" id="SSF55874">
    <property type="entry name" value="ATPase domain of HSP90 chaperone/DNA topoisomerase II/histidine kinase"/>
    <property type="match status" value="1"/>
</dbReference>
<evidence type="ECO:0000256" key="1">
    <source>
        <dbReference type="ARBA" id="ARBA00000085"/>
    </source>
</evidence>
<dbReference type="RefSeq" id="WP_011243194.1">
    <property type="nucleotide sequence ID" value="NC_006576.1"/>
</dbReference>
<dbReference type="FunFam" id="1.10.287.130:FF:000038">
    <property type="entry name" value="Sensory transduction histidine kinase"/>
    <property type="match status" value="1"/>
</dbReference>
<comment type="similarity">
    <text evidence="3">In the N-terminal section; belongs to the phytochrome family.</text>
</comment>
<dbReference type="InterPro" id="IPR004358">
    <property type="entry name" value="Sig_transdc_His_kin-like_C"/>
</dbReference>
<dbReference type="FunFam" id="3.30.565.10:FF:000010">
    <property type="entry name" value="Sensor histidine kinase RcsC"/>
    <property type="match status" value="1"/>
</dbReference>
<comment type="catalytic activity">
    <reaction evidence="1">
        <text>ATP + protein L-histidine = ADP + protein N-phospho-L-histidine.</text>
        <dbReference type="EC" id="2.7.13.3"/>
    </reaction>
</comment>
<evidence type="ECO:0000313" key="19">
    <source>
        <dbReference type="Proteomes" id="UP000001175"/>
    </source>
</evidence>
<dbReference type="PROSITE" id="PS50110">
    <property type="entry name" value="RESPONSE_REGULATORY"/>
    <property type="match status" value="1"/>
</dbReference>
<dbReference type="InterPro" id="IPR029016">
    <property type="entry name" value="GAF-like_dom_sf"/>
</dbReference>
<dbReference type="GO" id="GO:0000155">
    <property type="term" value="F:phosphorelay sensor kinase activity"/>
    <property type="evidence" value="ECO:0007669"/>
    <property type="project" value="InterPro"/>
</dbReference>
<dbReference type="InterPro" id="IPR036890">
    <property type="entry name" value="HATPase_C_sf"/>
</dbReference>
<dbReference type="InterPro" id="IPR005467">
    <property type="entry name" value="His_kinase_dom"/>
</dbReference>
<keyword evidence="11" id="KW-0472">Membrane</keyword>
<dbReference type="SMR" id="A0A0H3K1I0"/>
<feature type="domain" description="Histidine kinase" evidence="16">
    <location>
        <begin position="390"/>
        <end position="611"/>
    </location>
</feature>
<keyword evidence="10" id="KW-0902">Two-component regulatory system</keyword>
<dbReference type="KEGG" id="syc:syc0882_c"/>
<dbReference type="Pfam" id="PF00512">
    <property type="entry name" value="HisKA"/>
    <property type="match status" value="1"/>
</dbReference>
<evidence type="ECO:0000256" key="8">
    <source>
        <dbReference type="ARBA" id="ARBA00022777"/>
    </source>
</evidence>
<accession>A0A0H3K1I0</accession>
<evidence type="ECO:0000256" key="9">
    <source>
        <dbReference type="ARBA" id="ARBA00022840"/>
    </source>
</evidence>
<evidence type="ECO:0000256" key="14">
    <source>
        <dbReference type="PROSITE-ProRule" id="PRU00169"/>
    </source>
</evidence>
<comment type="subcellular location">
    <subcellularLocation>
        <location evidence="2">Membrane</location>
    </subcellularLocation>
</comment>
<dbReference type="PANTHER" id="PTHR43047">
    <property type="entry name" value="TWO-COMPONENT HISTIDINE PROTEIN KINASE"/>
    <property type="match status" value="1"/>
</dbReference>
<dbReference type="EC" id="2.7.13.3" evidence="4"/>
<evidence type="ECO:0000256" key="12">
    <source>
        <dbReference type="ARBA" id="ARBA00023306"/>
    </source>
</evidence>
<evidence type="ECO:0000256" key="13">
    <source>
        <dbReference type="ARBA" id="ARBA00074306"/>
    </source>
</evidence>
<proteinExistence type="inferred from homology"/>
<dbReference type="InterPro" id="IPR003661">
    <property type="entry name" value="HisK_dim/P_dom"/>
</dbReference>
<dbReference type="InterPro" id="IPR003018">
    <property type="entry name" value="GAF"/>
</dbReference>
<evidence type="ECO:0000259" key="15">
    <source>
        <dbReference type="PROSITE" id="PS50046"/>
    </source>
</evidence>
<dbReference type="SMART" id="SM00065">
    <property type="entry name" value="GAF"/>
    <property type="match status" value="1"/>
</dbReference>
<reference evidence="18 19" key="1">
    <citation type="journal article" date="2007" name="Photosyn. Res.">
        <title>Complete nucleotide sequence of the freshwater unicellular cyanobacterium Synechococcus elongatus PCC 6301 chromosome: gene content and organization.</title>
        <authorList>
            <person name="Sugita C."/>
            <person name="Ogata K."/>
            <person name="Shikata M."/>
            <person name="Jikuya H."/>
            <person name="Takano J."/>
            <person name="Furumichi M."/>
            <person name="Kanehisa M."/>
            <person name="Omata T."/>
            <person name="Sugiura M."/>
            <person name="Sugita M."/>
        </authorList>
    </citation>
    <scope>NUCLEOTIDE SEQUENCE [LARGE SCALE GENOMIC DNA]</scope>
    <source>
        <strain evidence="19">ATCC 27144 / PCC 6301 / SAUG 1402/1</strain>
    </source>
</reference>
<dbReference type="Gene3D" id="1.10.287.130">
    <property type="match status" value="1"/>
</dbReference>
<dbReference type="Pfam" id="PF02518">
    <property type="entry name" value="HATPase_c"/>
    <property type="match status" value="1"/>
</dbReference>
<dbReference type="PANTHER" id="PTHR43047:SF63">
    <property type="entry name" value="HISTIDINE KINASE"/>
    <property type="match status" value="1"/>
</dbReference>
<dbReference type="CDD" id="cd16922">
    <property type="entry name" value="HATPase_EvgS-ArcB-TorS-like"/>
    <property type="match status" value="1"/>
</dbReference>
<keyword evidence="9" id="KW-0067">ATP-binding</keyword>
<evidence type="ECO:0000256" key="4">
    <source>
        <dbReference type="ARBA" id="ARBA00012438"/>
    </source>
</evidence>
<sequence length="754" mass="84410">MLAPSSNCSLASQRLTPEGFAQLQSALQDFVATLPQAFYWDSRSLHTHLRTQTGDCAIAIAAGFQLLLLGRTAAEYCQPHPLSEPHHVSVQFGADSIQRYCQATNLPVEYQPALAQLGDLSLNPDLISQFSNLLIAAIAADRAPLAAQYPAVSVCQPLEQALHWQEEQDRLISQVSAQIRLSLDLSEILTTTIREIRQLLNADRAIIYQFKPQCLDAGLDQRWPLYIPSQSYITYEDRRNEALLSVIDPLVQPGLLITTEEWQRFQQGETLLIDSVGFYKERLPEQYSFYERVQVRSVCKIPILVQGRIWGLLVAHQCQQDHRWQPRERDILQHLAEHLSIAIYQAQLYGQLQDQTQTLENRVLERTQELIDALALAQAANAAKGEFLATMSHELRTPLTCVIGMSSTLLRWAFGPLTERQREYIKAIHDSGEHLLELINDILDLSQIEAGKAALQVRPFSLSRLATQTLNTLQEKARLGEIQLMLDLQLNNRVDVFRADPKRLRQILINLLSNAVKFTEPQGTVFLRVWREGDRAIFQVSDTGIGIPESEQAQLFQKFQQLDTSIRRQYGGTGLGLALTKQLVELHGGHIQIESTVGQGSTFTVWIPEQTLIEPVEPRPSIDNLPAGHILLLEEEDEAATVVCEMLTAAGFKVIWLVDGSTALDQLDLLQPIVILMAWPPPDQSCLLLLQHLREHQADPHPPLVLFLGEPPVDPLLTAQASAILSKPLDPQLLLTTLQGLCPPNLSEGDRPSS</sequence>
<keyword evidence="8 18" id="KW-0418">Kinase</keyword>
<dbReference type="SUPFAM" id="SSF52172">
    <property type="entry name" value="CheY-like"/>
    <property type="match status" value="1"/>
</dbReference>
<dbReference type="InterPro" id="IPR001789">
    <property type="entry name" value="Sig_transdc_resp-reg_receiver"/>
</dbReference>
<dbReference type="Gene3D" id="3.30.450.40">
    <property type="match status" value="1"/>
</dbReference>
<dbReference type="Gene3D" id="3.40.50.2300">
    <property type="match status" value="1"/>
</dbReference>
<feature type="domain" description="Response regulatory" evidence="17">
    <location>
        <begin position="629"/>
        <end position="742"/>
    </location>
</feature>
<evidence type="ECO:0000256" key="10">
    <source>
        <dbReference type="ARBA" id="ARBA00023012"/>
    </source>
</evidence>
<dbReference type="InterPro" id="IPR036097">
    <property type="entry name" value="HisK_dim/P_sf"/>
</dbReference>
<dbReference type="SUPFAM" id="SSF47384">
    <property type="entry name" value="Homodimeric domain of signal transducing histidine kinase"/>
    <property type="match status" value="1"/>
</dbReference>
<dbReference type="InterPro" id="IPR011006">
    <property type="entry name" value="CheY-like_superfamily"/>
</dbReference>
<gene>
    <name evidence="18" type="primary">cikA</name>
    <name evidence="18" type="ordered locus">syc0882_c</name>
</gene>
<dbReference type="SMART" id="SM00448">
    <property type="entry name" value="REC"/>
    <property type="match status" value="1"/>
</dbReference>
<dbReference type="GO" id="GO:0009927">
    <property type="term" value="F:histidine phosphotransfer kinase activity"/>
    <property type="evidence" value="ECO:0007669"/>
    <property type="project" value="TreeGrafter"/>
</dbReference>
<evidence type="ECO:0000256" key="7">
    <source>
        <dbReference type="ARBA" id="ARBA00022741"/>
    </source>
</evidence>
<evidence type="ECO:0000256" key="6">
    <source>
        <dbReference type="ARBA" id="ARBA00022679"/>
    </source>
</evidence>
<comment type="caution">
    <text evidence="14">Lacks conserved residue(s) required for the propagation of feature annotation.</text>
</comment>
<keyword evidence="7" id="KW-0547">Nucleotide-binding</keyword>
<dbReference type="EMBL" id="AP008231">
    <property type="protein sequence ID" value="BAD79072.1"/>
    <property type="molecule type" value="Genomic_DNA"/>
</dbReference>
<evidence type="ECO:0000256" key="3">
    <source>
        <dbReference type="ARBA" id="ARBA00006402"/>
    </source>
</evidence>
<dbReference type="GO" id="GO:0005886">
    <property type="term" value="C:plasma membrane"/>
    <property type="evidence" value="ECO:0007669"/>
    <property type="project" value="TreeGrafter"/>
</dbReference>
<dbReference type="Gene3D" id="3.30.565.10">
    <property type="entry name" value="Histidine kinase-like ATPase, C-terminal domain"/>
    <property type="match status" value="1"/>
</dbReference>
<dbReference type="SMART" id="SM00388">
    <property type="entry name" value="HisKA"/>
    <property type="match status" value="1"/>
</dbReference>
<keyword evidence="6" id="KW-0808">Transferase</keyword>
<evidence type="ECO:0000259" key="16">
    <source>
        <dbReference type="PROSITE" id="PS50109"/>
    </source>
</evidence>
<evidence type="ECO:0000256" key="2">
    <source>
        <dbReference type="ARBA" id="ARBA00004370"/>
    </source>
</evidence>
<dbReference type="GeneID" id="72429477"/>
<dbReference type="InterPro" id="IPR003594">
    <property type="entry name" value="HATPase_dom"/>
</dbReference>
<dbReference type="Pfam" id="PF01590">
    <property type="entry name" value="GAF"/>
    <property type="match status" value="1"/>
</dbReference>
<dbReference type="AlphaFoldDB" id="A0A0H3K1I0"/>
<dbReference type="eggNOG" id="COG2205">
    <property type="taxonomic scope" value="Bacteria"/>
</dbReference>
<dbReference type="PROSITE" id="PS50046">
    <property type="entry name" value="PHYTOCHROME_2"/>
    <property type="match status" value="1"/>
</dbReference>
<evidence type="ECO:0000256" key="5">
    <source>
        <dbReference type="ARBA" id="ARBA00022553"/>
    </source>
</evidence>
<organism evidence="18 19">
    <name type="scientific">Synechococcus sp. (strain ATCC 27144 / PCC 6301 / SAUG 1402/1)</name>
    <name type="common">Anacystis nidulans</name>
    <dbReference type="NCBI Taxonomy" id="269084"/>
    <lineage>
        <taxon>Bacteria</taxon>
        <taxon>Bacillati</taxon>
        <taxon>Cyanobacteriota</taxon>
        <taxon>Cyanophyceae</taxon>
        <taxon>Synechococcales</taxon>
        <taxon>Synechococcaceae</taxon>
        <taxon>Synechococcus</taxon>
    </lineage>
</organism>
<evidence type="ECO:0000259" key="17">
    <source>
        <dbReference type="PROSITE" id="PS50110"/>
    </source>
</evidence>
<evidence type="ECO:0000313" key="18">
    <source>
        <dbReference type="EMBL" id="BAD79072.1"/>
    </source>
</evidence>
<dbReference type="InterPro" id="IPR016132">
    <property type="entry name" value="Phyto_chromo_attachment"/>
</dbReference>
<dbReference type="GO" id="GO:0005524">
    <property type="term" value="F:ATP binding"/>
    <property type="evidence" value="ECO:0007669"/>
    <property type="project" value="UniProtKB-KW"/>
</dbReference>
<dbReference type="CDD" id="cd00082">
    <property type="entry name" value="HisKA"/>
    <property type="match status" value="1"/>
</dbReference>
<dbReference type="SUPFAM" id="SSF55781">
    <property type="entry name" value="GAF domain-like"/>
    <property type="match status" value="1"/>
</dbReference>
<evidence type="ECO:0000256" key="11">
    <source>
        <dbReference type="ARBA" id="ARBA00023136"/>
    </source>
</evidence>
<protein>
    <recommendedName>
        <fullName evidence="13">Circadian input-output histidine kinase CikA</fullName>
        <ecNumber evidence="4">2.7.13.3</ecNumber>
    </recommendedName>
</protein>
<feature type="domain" description="Phytochrome chromophore attachment site" evidence="15">
    <location>
        <begin position="184"/>
        <end position="338"/>
    </location>
</feature>
<keyword evidence="12" id="KW-0131">Cell cycle</keyword>